<evidence type="ECO:0000313" key="1">
    <source>
        <dbReference type="EMBL" id="CUK27512.1"/>
    </source>
</evidence>
<dbReference type="SUPFAM" id="SSF46458">
    <property type="entry name" value="Globin-like"/>
    <property type="match status" value="1"/>
</dbReference>
<organism evidence="1 2">
    <name type="scientific">Cognatishimia activa</name>
    <dbReference type="NCBI Taxonomy" id="1715691"/>
    <lineage>
        <taxon>Bacteria</taxon>
        <taxon>Pseudomonadati</taxon>
        <taxon>Pseudomonadota</taxon>
        <taxon>Alphaproteobacteria</taxon>
        <taxon>Rhodobacterales</taxon>
        <taxon>Paracoccaceae</taxon>
        <taxon>Cognatishimia</taxon>
    </lineage>
</organism>
<dbReference type="GO" id="GO:0020037">
    <property type="term" value="F:heme binding"/>
    <property type="evidence" value="ECO:0007669"/>
    <property type="project" value="InterPro"/>
</dbReference>
<dbReference type="GO" id="GO:0019825">
    <property type="term" value="F:oxygen binding"/>
    <property type="evidence" value="ECO:0007669"/>
    <property type="project" value="InterPro"/>
</dbReference>
<dbReference type="EMBL" id="CYUE01000023">
    <property type="protein sequence ID" value="CUK27512.1"/>
    <property type="molecule type" value="Genomic_DNA"/>
</dbReference>
<protein>
    <submittedName>
        <fullName evidence="1">Group 3 truncated hemoglobin ctb</fullName>
    </submittedName>
</protein>
<dbReference type="AlphaFoldDB" id="A0A0N7MC86"/>
<reference evidence="2" key="1">
    <citation type="submission" date="2015-09" db="EMBL/GenBank/DDBJ databases">
        <authorList>
            <person name="Rodrigo-Torres Lidia"/>
            <person name="Arahal R.David."/>
        </authorList>
    </citation>
    <scope>NUCLEOTIDE SEQUENCE [LARGE SCALE GENOMIC DNA]</scope>
    <source>
        <strain evidence="2">CECT 5114</strain>
    </source>
</reference>
<name>A0A0N7MC86_9RHOB</name>
<sequence length="136" mass="15335">MVVPKFQITPDEIDQLVKTFYARARVDPVIGPVFMNAVGSDKAVWDEHEAKIASFWRNAIGLDRSFSGNPMMKHLANVEILPEHFPTWLALFHKSAEDTLPPEKAASICALADRIGESLQMGLMQFRQPLEQAPRF</sequence>
<dbReference type="Proteomes" id="UP000051184">
    <property type="component" value="Unassembled WGS sequence"/>
</dbReference>
<dbReference type="Gene3D" id="1.10.490.10">
    <property type="entry name" value="Globins"/>
    <property type="match status" value="1"/>
</dbReference>
<gene>
    <name evidence="1" type="primary">ctb</name>
    <name evidence="1" type="ORF">TA5114_03340</name>
</gene>
<keyword evidence="2" id="KW-1185">Reference proteome</keyword>
<dbReference type="CDD" id="cd08916">
    <property type="entry name" value="TrHb3_P"/>
    <property type="match status" value="1"/>
</dbReference>
<evidence type="ECO:0000313" key="2">
    <source>
        <dbReference type="Proteomes" id="UP000051184"/>
    </source>
</evidence>
<dbReference type="InterPro" id="IPR012292">
    <property type="entry name" value="Globin/Proto"/>
</dbReference>
<dbReference type="InterPro" id="IPR009050">
    <property type="entry name" value="Globin-like_sf"/>
</dbReference>
<accession>A0A0N7MC86</accession>
<proteinExistence type="predicted"/>
<dbReference type="RefSeq" id="WP_245627202.1">
    <property type="nucleotide sequence ID" value="NZ_CYUE01000023.1"/>
</dbReference>